<keyword evidence="2" id="KW-1185">Reference proteome</keyword>
<sequence length="113" mass="12429">MGFFSNFFSGKSKGEDDKPAIYGGDGLTKHTPAIINCGSMRTAQTLMDRVITSHCGGGWTREVEFTLKDPKDSRKSIKMISVCTEGGDKQSFYFDLSRPVKTAVKLQGMLDSH</sequence>
<protein>
    <submittedName>
        <fullName evidence="1">Uncharacterized protein</fullName>
    </submittedName>
</protein>
<dbReference type="Proteomes" id="UP000239917">
    <property type="component" value="Unassembled WGS sequence"/>
</dbReference>
<proteinExistence type="predicted"/>
<evidence type="ECO:0000313" key="1">
    <source>
        <dbReference type="EMBL" id="PPI82414.1"/>
    </source>
</evidence>
<name>A0A2S5Z576_9GAMM</name>
<organism evidence="1 2">
    <name type="scientific">Marinobacter maroccanus</name>
    <dbReference type="NCBI Taxonomy" id="2055143"/>
    <lineage>
        <taxon>Bacteria</taxon>
        <taxon>Pseudomonadati</taxon>
        <taxon>Pseudomonadota</taxon>
        <taxon>Gammaproteobacteria</taxon>
        <taxon>Pseudomonadales</taxon>
        <taxon>Marinobacteraceae</taxon>
        <taxon>Marinobacter</taxon>
    </lineage>
</organism>
<accession>A0A2S5Z576</accession>
<comment type="caution">
    <text evidence="1">The sequence shown here is derived from an EMBL/GenBank/DDBJ whole genome shotgun (WGS) entry which is preliminary data.</text>
</comment>
<dbReference type="EMBL" id="PSSX01000030">
    <property type="protein sequence ID" value="PPI82414.1"/>
    <property type="molecule type" value="Genomic_DNA"/>
</dbReference>
<reference evidence="1 2" key="1">
    <citation type="submission" date="2018-01" db="EMBL/GenBank/DDBJ databases">
        <title>Complete genome sequences of the type strains of Marinobacter flavimaris and Marinobacter maroccanus.</title>
        <authorList>
            <person name="Palau M."/>
            <person name="Boujida N."/>
            <person name="Manresa A."/>
            <person name="Minana-Galbis D."/>
        </authorList>
    </citation>
    <scope>NUCLEOTIDE SEQUENCE [LARGE SCALE GENOMIC DNA]</scope>
    <source>
        <strain evidence="1 2">N4</strain>
    </source>
</reference>
<dbReference type="AlphaFoldDB" id="A0A2S5Z576"/>
<gene>
    <name evidence="1" type="ORF">KEHDKFFH_19630</name>
</gene>
<evidence type="ECO:0000313" key="2">
    <source>
        <dbReference type="Proteomes" id="UP000239917"/>
    </source>
</evidence>